<feature type="region of interest" description="Disordered" evidence="1">
    <location>
        <begin position="1"/>
        <end position="37"/>
    </location>
</feature>
<sequence>MLSWLGFGRSPTHQDPENTPPDADAADENTPLLPDIGSTDETALQRNVHKKLHTYLMLKALSQGYLPSTQQACAHLRQFLATDVLNPTNTALTPSGRTLVRDVRRFIQSLITLLETKNSNDELQEFIWCTSRARAGFDGAEIVDAVSEAGRAGTGVNAGLEAVKTVAELLMGNREFRGLVEDVVTVARLIVSDTAEVAGEKVKDVAEVVRPEKEELEGVGEGAMDGGQTYPGVLPAQARMMRETGPAGGKHQARRPDSPEQQLKDVAEAVEEGIVETAQEAVDSTEHALKDGHRGEALLERLKRTVLKLRAQADYTDSVNIISTLLKRYAIAYSRSISAPAEHAASAVHTNSALDEAASRLWSVITSFGDKTAWDELLRRWGQLLSHLTSDIQFEALMNEIGDTISDILTNPSFADSSALDKKLQRLRDLAGGFDTGPTGSLKTDLDTLLSQCLTVLSTIAQDPALTSLTISATAILDTVSPPQSPHTFNPDLASDLTHVLAPRLLELLQHIPLLRLTVCTRTLTLLLENIILEPGDTIAHSSFFPHNVRIDTLNALELRKHPRRYTSSGTTTTTITLRGLTLRAEEIGYYIRLSSPSLSWLGAGMWDEGIISIFLDDRGIDLTLTITFSRSSADNIIALRDVAVKVNTLNYTLHRSRFRWLVWPAKPLLRPIIRRILKSQLESGIRELARTVNREVVFARERLRAVRVARPRSWGRFVRAVASRFRAPEGGEVEVRVGRGEGRLEGRYAPGSLVGLWEREGEGAGEWVRVGGEGGWRNRVFAVGG</sequence>
<dbReference type="AlphaFoldDB" id="A0A4S2MK29"/>
<evidence type="ECO:0000256" key="1">
    <source>
        <dbReference type="SAM" id="MobiDB-lite"/>
    </source>
</evidence>
<accession>A0A4S2MK29</accession>
<proteinExistence type="predicted"/>
<reference evidence="3 4" key="1">
    <citation type="submission" date="2019-04" db="EMBL/GenBank/DDBJ databases">
        <title>Comparative genomics and transcriptomics to analyze fruiting body development in filamentous ascomycetes.</title>
        <authorList>
            <consortium name="DOE Joint Genome Institute"/>
            <person name="Lutkenhaus R."/>
            <person name="Traeger S."/>
            <person name="Breuer J."/>
            <person name="Kuo A."/>
            <person name="Lipzen A."/>
            <person name="Pangilinan J."/>
            <person name="Dilworth D."/>
            <person name="Sandor L."/>
            <person name="Poggeler S."/>
            <person name="Barry K."/>
            <person name="Grigoriev I.V."/>
            <person name="Nowrousian M."/>
        </authorList>
    </citation>
    <scope>NUCLEOTIDE SEQUENCE [LARGE SCALE GENOMIC DNA]</scope>
    <source>
        <strain evidence="3 4">CBS 389.68</strain>
    </source>
</reference>
<protein>
    <recommendedName>
        <fullName evidence="2">HAM1-like N-terminal domain-containing protein</fullName>
    </recommendedName>
</protein>
<dbReference type="GO" id="GO:0008289">
    <property type="term" value="F:lipid binding"/>
    <property type="evidence" value="ECO:0007669"/>
    <property type="project" value="InterPro"/>
</dbReference>
<dbReference type="InterPro" id="IPR017943">
    <property type="entry name" value="Bactericidal_perm-incr_a/b_dom"/>
</dbReference>
<dbReference type="PANTHER" id="PTHR31138">
    <property type="entry name" value="CHROMOSOME 19, WHOLE GENOME SHOTGUN SEQUENCE"/>
    <property type="match status" value="1"/>
</dbReference>
<dbReference type="PANTHER" id="PTHR31138:SF4">
    <property type="entry name" value="DUF5923 DOMAIN-CONTAINING PROTEIN"/>
    <property type="match status" value="1"/>
</dbReference>
<dbReference type="Pfam" id="PF19343">
    <property type="entry name" value="HAM1_N"/>
    <property type="match status" value="1"/>
</dbReference>
<evidence type="ECO:0000259" key="2">
    <source>
        <dbReference type="Pfam" id="PF19343"/>
    </source>
</evidence>
<evidence type="ECO:0000313" key="3">
    <source>
        <dbReference type="EMBL" id="TGZ77290.1"/>
    </source>
</evidence>
<keyword evidence="4" id="KW-1185">Reference proteome</keyword>
<gene>
    <name evidence="3" type="ORF">EX30DRAFT_374732</name>
</gene>
<dbReference type="STRING" id="341454.A0A4S2MK29"/>
<dbReference type="SUPFAM" id="SSF55394">
    <property type="entry name" value="Bactericidal permeability-increasing protein, BPI"/>
    <property type="match status" value="1"/>
</dbReference>
<dbReference type="InterPro" id="IPR045967">
    <property type="entry name" value="HAM1-like_N"/>
</dbReference>
<name>A0A4S2MK29_9PEZI</name>
<dbReference type="EMBL" id="ML220155">
    <property type="protein sequence ID" value="TGZ77290.1"/>
    <property type="molecule type" value="Genomic_DNA"/>
</dbReference>
<evidence type="ECO:0000313" key="4">
    <source>
        <dbReference type="Proteomes" id="UP000298138"/>
    </source>
</evidence>
<dbReference type="InParanoid" id="A0A4S2MK29"/>
<dbReference type="Proteomes" id="UP000298138">
    <property type="component" value="Unassembled WGS sequence"/>
</dbReference>
<organism evidence="3 4">
    <name type="scientific">Ascodesmis nigricans</name>
    <dbReference type="NCBI Taxonomy" id="341454"/>
    <lineage>
        <taxon>Eukaryota</taxon>
        <taxon>Fungi</taxon>
        <taxon>Dikarya</taxon>
        <taxon>Ascomycota</taxon>
        <taxon>Pezizomycotina</taxon>
        <taxon>Pezizomycetes</taxon>
        <taxon>Pezizales</taxon>
        <taxon>Ascodesmidaceae</taxon>
        <taxon>Ascodesmis</taxon>
    </lineage>
</organism>
<feature type="domain" description="HAM1-like N-terminal" evidence="2">
    <location>
        <begin position="39"/>
        <end position="269"/>
    </location>
</feature>
<dbReference type="OrthoDB" id="5407957at2759"/>